<dbReference type="Gene3D" id="1.25.40.90">
    <property type="match status" value="1"/>
</dbReference>
<dbReference type="PANTHER" id="PTHR22951:SF5">
    <property type="entry name" value="PHOSPHATIDYLINOSITOL-BINDING CLATHRIN ASSEMBLY PROTEIN LAP"/>
    <property type="match status" value="1"/>
</dbReference>
<dbReference type="InterPro" id="IPR008942">
    <property type="entry name" value="ENTH_VHS"/>
</dbReference>
<dbReference type="Pfam" id="PF07651">
    <property type="entry name" value="ANTH"/>
    <property type="match status" value="1"/>
</dbReference>
<dbReference type="RefSeq" id="XP_006821128.1">
    <property type="nucleotide sequence ID" value="XM_006821065.1"/>
</dbReference>
<sequence>MSGQSVMDRMTAARHSITGSGLAKSVCKATTEELMGPKKKHLDYLLQCTHEPNVNIPQLGELLIDRSNNTSWVIVFKALVTSHHLCVYGNERYSQYLASRNNLFNLSNFVDRTAPQGYDMSTYVRRYAKYLNEKSVAYRTVAFDFCRVKRGKEDGILRTMAAEKLLKSLPVIQTQLDALLDFECSSNELTNGVINSCFLLLFKDSIRLFACYNDGIINLLEQYFDMNKKQCKEALDIYRKFLIRMERMSEFLKVAEQVGIDKGEIPDLAKAPSSLLDALEQHLASLEGKKSTAARNVNISSQVASSLTMTSNSLATIEAEEKRKAVEDEKRRLNQLMDETQTNTGNKSPLLLDSPDDDVPVAFPSLDVISQSLQEQRLYEAKHSSPDSSPQIQPATVITNNQNNPFTSTPPTPPHQAAQPVVQPKIQPDLFAPAPPAAVQSTRPSDDLLALNVNPFAAPPVQASVPMAAPAPMVAPALSTAAPNLWGVPNANGFTNNNVQAIGADFEKAFGKTPDAALKDDPLGDILLPMSSSGQTQPEVKHIDLLNSDTGDLDHTLANVAAHLDINPTKQKKAEHNWTKAQPTNVRTGGAHWSPAQSVTTWQTMQPMGGQAADWRGNAYSGHFTTQPSPAMQPMMGGMGTMPTAGMSAVPSASVPVAGGYTQYGMAAPQPVQQPMNAFGVQPTMNRTTQSQDPFGGL</sequence>
<feature type="compositionally biased region" description="Polar residues" evidence="2">
    <location>
        <begin position="337"/>
        <end position="347"/>
    </location>
</feature>
<evidence type="ECO:0000313" key="4">
    <source>
        <dbReference type="Proteomes" id="UP000694865"/>
    </source>
</evidence>
<feature type="domain" description="ENTH" evidence="3">
    <location>
        <begin position="14"/>
        <end position="145"/>
    </location>
</feature>
<dbReference type="InterPro" id="IPR013809">
    <property type="entry name" value="ENTH"/>
</dbReference>
<feature type="region of interest" description="Disordered" evidence="2">
    <location>
        <begin position="569"/>
        <end position="593"/>
    </location>
</feature>
<dbReference type="CDD" id="cd16985">
    <property type="entry name" value="ANTH_N_AP180"/>
    <property type="match status" value="1"/>
</dbReference>
<name>A0ABM0MM87_SACKO</name>
<evidence type="ECO:0000256" key="2">
    <source>
        <dbReference type="SAM" id="MobiDB-lite"/>
    </source>
</evidence>
<dbReference type="GeneID" id="100367630"/>
<comment type="similarity">
    <text evidence="1">Belongs to the PICALM/SNAP91 family.</text>
</comment>
<keyword evidence="4" id="KW-1185">Reference proteome</keyword>
<dbReference type="InterPro" id="IPR014712">
    <property type="entry name" value="ANTH_dom_sf"/>
</dbReference>
<reference evidence="5" key="1">
    <citation type="submission" date="2025-08" db="UniProtKB">
        <authorList>
            <consortium name="RefSeq"/>
        </authorList>
    </citation>
    <scope>IDENTIFICATION</scope>
    <source>
        <tissue evidence="5">Testes</tissue>
    </source>
</reference>
<proteinExistence type="inferred from homology"/>
<dbReference type="PANTHER" id="PTHR22951">
    <property type="entry name" value="CLATHRIN ASSEMBLY PROTEIN"/>
    <property type="match status" value="1"/>
</dbReference>
<evidence type="ECO:0000256" key="1">
    <source>
        <dbReference type="ARBA" id="ARBA00008011"/>
    </source>
</evidence>
<dbReference type="SUPFAM" id="SSF48464">
    <property type="entry name" value="ENTH/VHS domain"/>
    <property type="match status" value="1"/>
</dbReference>
<feature type="compositionally biased region" description="Polar residues" evidence="2">
    <location>
        <begin position="386"/>
        <end position="398"/>
    </location>
</feature>
<protein>
    <submittedName>
        <fullName evidence="5">Phosphatidylinositol-binding clathrin assembly protein-like</fullName>
    </submittedName>
</protein>
<feature type="region of interest" description="Disordered" evidence="2">
    <location>
        <begin position="336"/>
        <end position="357"/>
    </location>
</feature>
<accession>A0ABM0MM87</accession>
<organism evidence="4 5">
    <name type="scientific">Saccoglossus kowalevskii</name>
    <name type="common">Acorn worm</name>
    <dbReference type="NCBI Taxonomy" id="10224"/>
    <lineage>
        <taxon>Eukaryota</taxon>
        <taxon>Metazoa</taxon>
        <taxon>Hemichordata</taxon>
        <taxon>Enteropneusta</taxon>
        <taxon>Harrimaniidae</taxon>
        <taxon>Saccoglossus</taxon>
    </lineage>
</organism>
<evidence type="ECO:0000313" key="5">
    <source>
        <dbReference type="RefSeq" id="XP_006821128.1"/>
    </source>
</evidence>
<gene>
    <name evidence="5" type="primary">LOC100367630</name>
</gene>
<dbReference type="InterPro" id="IPR045192">
    <property type="entry name" value="AP180-like"/>
</dbReference>
<dbReference type="SMART" id="SM00273">
    <property type="entry name" value="ENTH"/>
    <property type="match status" value="1"/>
</dbReference>
<dbReference type="PROSITE" id="PS50942">
    <property type="entry name" value="ENTH"/>
    <property type="match status" value="1"/>
</dbReference>
<dbReference type="SUPFAM" id="SSF89009">
    <property type="entry name" value="GAT-like domain"/>
    <property type="match status" value="1"/>
</dbReference>
<dbReference type="InterPro" id="IPR011417">
    <property type="entry name" value="ANTH_dom"/>
</dbReference>
<dbReference type="Gene3D" id="1.20.58.150">
    <property type="entry name" value="ANTH domain"/>
    <property type="match status" value="1"/>
</dbReference>
<feature type="region of interest" description="Disordered" evidence="2">
    <location>
        <begin position="377"/>
        <end position="421"/>
    </location>
</feature>
<dbReference type="Proteomes" id="UP000694865">
    <property type="component" value="Unplaced"/>
</dbReference>
<evidence type="ECO:0000259" key="3">
    <source>
        <dbReference type="PROSITE" id="PS50942"/>
    </source>
</evidence>